<dbReference type="HOGENOM" id="CLU_2319440_0_0_6"/>
<name>Q9PE89_XYLFA</name>
<evidence type="ECO:0000313" key="1">
    <source>
        <dbReference type="EMBL" id="AAF83949.1"/>
    </source>
</evidence>
<reference evidence="1 2" key="1">
    <citation type="journal article" date="2000" name="Nature">
        <title>The genome sequence of the plant pathogen Xylella fastidiosa.</title>
        <authorList>
            <person name="Simpson A.J."/>
            <person name="Reinach F.C."/>
            <person name="Arruda P."/>
            <person name="Abreu F.A."/>
            <person name="Acencio M."/>
            <person name="Alvarenga R."/>
            <person name="Alves L.M."/>
            <person name="Araya J.E."/>
            <person name="Baia G.S."/>
            <person name="Baptista C.S."/>
            <person name="Barros M.H."/>
            <person name="Bonaccorsi E.D."/>
            <person name="Bordin S."/>
            <person name="Bove J.M."/>
            <person name="Briones M.R."/>
            <person name="Bueno M.R."/>
            <person name="Camargo A.A."/>
            <person name="Camargo L.E."/>
            <person name="Carraro D.M."/>
            <person name="Carrer H."/>
            <person name="Colauto N.B."/>
            <person name="Colombo C."/>
            <person name="Costa F.F."/>
            <person name="Costa M.C."/>
            <person name="Costa-Neto C.M."/>
            <person name="Coutinho L.L."/>
            <person name="Cristofani M."/>
            <person name="Dias-Neto E."/>
            <person name="Docena C."/>
            <person name="El-Dorry H."/>
            <person name="Facincani A.P."/>
            <person name="Ferreira A.J."/>
            <person name="Ferreira V.C."/>
            <person name="Ferro J.A."/>
            <person name="Fraga J.S."/>
            <person name="Franca S.C."/>
            <person name="Franco M.C."/>
            <person name="Frohme M."/>
            <person name="Furlan L.R."/>
            <person name="Garnier M."/>
            <person name="Goldman G.H."/>
            <person name="Goldman M.H."/>
            <person name="Gomes S.L."/>
            <person name="Gruber A."/>
            <person name="Ho P.L."/>
            <person name="Hoheisel J.D."/>
            <person name="Junqueira M.L."/>
            <person name="Kemper E.L."/>
            <person name="Kitajima J.P."/>
            <person name="Krieger J.E."/>
            <person name="Kuramae E.E."/>
            <person name="Laigret F."/>
            <person name="Lambais M.R."/>
            <person name="Leite L.C."/>
            <person name="Lemos E.G."/>
            <person name="Lemos M.V."/>
            <person name="Lopes S.A."/>
            <person name="Lopes C.R."/>
            <person name="Machado J.A."/>
            <person name="Machado M.A."/>
            <person name="Madeira A.M."/>
            <person name="Madeira H.M."/>
            <person name="Marino C.L."/>
            <person name="Marques M.V."/>
            <person name="Martins E.A."/>
            <person name="Martins E.M."/>
            <person name="Matsukuma A.Y."/>
            <person name="Menck C.F."/>
            <person name="Miracca E.C."/>
            <person name="Miyaki C.Y."/>
            <person name="Monteriro-Vitorello C.B."/>
            <person name="Moon D.H."/>
            <person name="Nagai M.A."/>
            <person name="Nascimento A.L."/>
            <person name="Netto L.E."/>
            <person name="Nhani A.Jr."/>
            <person name="Nobrega F.G."/>
            <person name="Nunes L.R."/>
            <person name="Oliveira M.A."/>
            <person name="de Oliveira M.C."/>
            <person name="de Oliveira R.C."/>
            <person name="Palmieri D.A."/>
            <person name="Paris A."/>
            <person name="Peixoto B.R."/>
            <person name="Pereira G.A."/>
            <person name="Pereira H.A.Jr."/>
            <person name="Pesquero J.B."/>
            <person name="Quaggio R.B."/>
            <person name="Roberto P.G."/>
            <person name="Rodrigues V."/>
            <person name="de M Rosa A.J."/>
            <person name="de Rosa V.E.Jr."/>
            <person name="de Sa R.G."/>
            <person name="Santelli R.V."/>
            <person name="Sawasaki H.E."/>
            <person name="da Silva A.C."/>
            <person name="da Silva A.M."/>
            <person name="da Silva F.R."/>
            <person name="da Silva W.A.Jr."/>
            <person name="da Silveira J.F."/>
            <person name="Silvestri M.L."/>
            <person name="Siqueira W.J."/>
            <person name="de Souza A.A."/>
            <person name="de Souza A.P."/>
            <person name="Terenzi M.F."/>
            <person name="Truffi D."/>
            <person name="Tsai S.M."/>
            <person name="Tsuhako M.H."/>
            <person name="Vallada H."/>
            <person name="Van Sluys M.A."/>
            <person name="Verjovski-Almeida S."/>
            <person name="Vettore A.L."/>
            <person name="Zago M.A."/>
            <person name="Zatz M."/>
            <person name="Meidanis J."/>
            <person name="Setubal J.C."/>
        </authorList>
    </citation>
    <scope>NUCLEOTIDE SEQUENCE [LARGE SCALE GENOMIC DNA]</scope>
    <source>
        <strain evidence="1 2">9a5c</strain>
    </source>
</reference>
<protein>
    <submittedName>
        <fullName evidence="1">Uncharacterized protein</fullName>
    </submittedName>
</protein>
<organism evidence="1 2">
    <name type="scientific">Xylella fastidiosa (strain 9a5c)</name>
    <dbReference type="NCBI Taxonomy" id="160492"/>
    <lineage>
        <taxon>Bacteria</taxon>
        <taxon>Pseudomonadati</taxon>
        <taxon>Pseudomonadota</taxon>
        <taxon>Gammaproteobacteria</taxon>
        <taxon>Lysobacterales</taxon>
        <taxon>Lysobacteraceae</taxon>
        <taxon>Xylella</taxon>
    </lineage>
</organism>
<evidence type="ECO:0000313" key="2">
    <source>
        <dbReference type="Proteomes" id="UP000000812"/>
    </source>
</evidence>
<dbReference type="AlphaFoldDB" id="Q9PE89"/>
<dbReference type="EMBL" id="AE003849">
    <property type="protein sequence ID" value="AAF83949.1"/>
    <property type="molecule type" value="Genomic_DNA"/>
</dbReference>
<dbReference type="KEGG" id="xfa:XF_1139"/>
<dbReference type="Proteomes" id="UP000000812">
    <property type="component" value="Chromosome"/>
</dbReference>
<sequence length="99" mass="11303">MPYAPHRSCTNKLPHSTYWYSYSDAIRLELLHIRTCRCAKKHCGLPEHSRTFPNIPEQKTIKTATEQQAQATHIAAIAYLKPLKIRPPALKQRLPTAAI</sequence>
<proteinExistence type="predicted"/>
<accession>Q9PE89</accession>
<gene>
    <name evidence="1" type="ordered locus">XF_1139</name>
</gene>
<dbReference type="PIR" id="B82720">
    <property type="entry name" value="B82720"/>
</dbReference>